<evidence type="ECO:0000313" key="3">
    <source>
        <dbReference type="Proteomes" id="UP001501074"/>
    </source>
</evidence>
<accession>A0ABP7ARD9</accession>
<feature type="chain" id="PRO_5046337929" description="Lipoprotein" evidence="1">
    <location>
        <begin position="23"/>
        <end position="157"/>
    </location>
</feature>
<dbReference type="Proteomes" id="UP001501074">
    <property type="component" value="Unassembled WGS sequence"/>
</dbReference>
<proteinExistence type="predicted"/>
<name>A0ABP7ARD9_9ACTN</name>
<protein>
    <recommendedName>
        <fullName evidence="4">Lipoprotein</fullName>
    </recommendedName>
</protein>
<comment type="caution">
    <text evidence="2">The sequence shown here is derived from an EMBL/GenBank/DDBJ whole genome shotgun (WGS) entry which is preliminary data.</text>
</comment>
<evidence type="ECO:0000256" key="1">
    <source>
        <dbReference type="SAM" id="SignalP"/>
    </source>
</evidence>
<dbReference type="EMBL" id="BAAAZO010000012">
    <property type="protein sequence ID" value="GAA3638156.1"/>
    <property type="molecule type" value="Genomic_DNA"/>
</dbReference>
<evidence type="ECO:0000313" key="2">
    <source>
        <dbReference type="EMBL" id="GAA3638156.1"/>
    </source>
</evidence>
<keyword evidence="1" id="KW-0732">Signal</keyword>
<organism evidence="2 3">
    <name type="scientific">Kineosporia mesophila</name>
    <dbReference type="NCBI Taxonomy" id="566012"/>
    <lineage>
        <taxon>Bacteria</taxon>
        <taxon>Bacillati</taxon>
        <taxon>Actinomycetota</taxon>
        <taxon>Actinomycetes</taxon>
        <taxon>Kineosporiales</taxon>
        <taxon>Kineosporiaceae</taxon>
        <taxon>Kineosporia</taxon>
    </lineage>
</organism>
<evidence type="ECO:0008006" key="4">
    <source>
        <dbReference type="Google" id="ProtNLM"/>
    </source>
</evidence>
<feature type="signal peptide" evidence="1">
    <location>
        <begin position="1"/>
        <end position="22"/>
    </location>
</feature>
<sequence>MVNKCHGWVGALVSLRFATLTAGCGGSDAGSPAASQVRTTATTLTASGDISDPYVVLGNGGKISYADGDGGTYYEEPTTGHQCTHQTSGAAEGTQVTITDASGTVVGIGTLGPGLLRPSAADTWDCASSFSVSGILAGKSFYGVKIGDHPPEASVRV</sequence>
<gene>
    <name evidence="2" type="ORF">GCM10022223_66370</name>
</gene>
<keyword evidence="3" id="KW-1185">Reference proteome</keyword>
<reference evidence="3" key="1">
    <citation type="journal article" date="2019" name="Int. J. Syst. Evol. Microbiol.">
        <title>The Global Catalogue of Microorganisms (GCM) 10K type strain sequencing project: providing services to taxonomists for standard genome sequencing and annotation.</title>
        <authorList>
            <consortium name="The Broad Institute Genomics Platform"/>
            <consortium name="The Broad Institute Genome Sequencing Center for Infectious Disease"/>
            <person name="Wu L."/>
            <person name="Ma J."/>
        </authorList>
    </citation>
    <scope>NUCLEOTIDE SEQUENCE [LARGE SCALE GENOMIC DNA]</scope>
    <source>
        <strain evidence="3">JCM 16902</strain>
    </source>
</reference>